<dbReference type="GO" id="GO:0005524">
    <property type="term" value="F:ATP binding"/>
    <property type="evidence" value="ECO:0007669"/>
    <property type="project" value="InterPro"/>
</dbReference>
<keyword evidence="2" id="KW-1185">Reference proteome</keyword>
<evidence type="ECO:0000313" key="2">
    <source>
        <dbReference type="Proteomes" id="UP000185999"/>
    </source>
</evidence>
<proteinExistence type="predicted"/>
<dbReference type="GO" id="GO:0003824">
    <property type="term" value="F:catalytic activity"/>
    <property type="evidence" value="ECO:0007669"/>
    <property type="project" value="UniProtKB-ARBA"/>
</dbReference>
<gene>
    <name evidence="1" type="ORF">SAMN05421760_109132</name>
</gene>
<sequence length="273" mass="31710">MMIRILLVVSYIVSCFCLKVMPWRYFQLNARYFNKSKGIYSKQDINDMIPEQWRLQQWIDTCDIQPHAYPVFVKPEWGQNSKGIERADNHHQLDDIRRRRSTAAMQHLIQEAAQGKFEFEIFVIPSDTARGDCAVLSVTKVVNNGAEEFPINGIYNKHTHYIDVTPQLSSDDLDAIWGYFKTVGDFRISRFGIRADSLESFIAGHFKVIEINLFVPMPLVLLTQNTALLRKIKLAIHCTWMLAKITKTIPNDQDKPFILFKKIGFIQRAKRLD</sequence>
<dbReference type="InterPro" id="IPR013815">
    <property type="entry name" value="ATP_grasp_subdomain_1"/>
</dbReference>
<dbReference type="STRING" id="619304.SAMN05421760_109132"/>
<dbReference type="OrthoDB" id="9779168at2"/>
<dbReference type="AlphaFoldDB" id="A0A1N7NH98"/>
<evidence type="ECO:0008006" key="3">
    <source>
        <dbReference type="Google" id="ProtNLM"/>
    </source>
</evidence>
<organism evidence="1 2">
    <name type="scientific">Neptunomonas antarctica</name>
    <dbReference type="NCBI Taxonomy" id="619304"/>
    <lineage>
        <taxon>Bacteria</taxon>
        <taxon>Pseudomonadati</taxon>
        <taxon>Pseudomonadota</taxon>
        <taxon>Gammaproteobacteria</taxon>
        <taxon>Oceanospirillales</taxon>
        <taxon>Oceanospirillaceae</taxon>
        <taxon>Neptunomonas</taxon>
    </lineage>
</organism>
<dbReference type="EMBL" id="FTOE01000009">
    <property type="protein sequence ID" value="SIS97680.1"/>
    <property type="molecule type" value="Genomic_DNA"/>
</dbReference>
<dbReference type="Proteomes" id="UP000185999">
    <property type="component" value="Unassembled WGS sequence"/>
</dbReference>
<dbReference type="Gene3D" id="3.30.1490.20">
    <property type="entry name" value="ATP-grasp fold, A domain"/>
    <property type="match status" value="1"/>
</dbReference>
<evidence type="ECO:0000313" key="1">
    <source>
        <dbReference type="EMBL" id="SIS97680.1"/>
    </source>
</evidence>
<accession>A0A1N7NH98</accession>
<protein>
    <recommendedName>
        <fullName evidence="3">ATP-grasp domain-containing protein</fullName>
    </recommendedName>
</protein>
<reference evidence="2" key="1">
    <citation type="submission" date="2017-01" db="EMBL/GenBank/DDBJ databases">
        <authorList>
            <person name="Varghese N."/>
            <person name="Submissions S."/>
        </authorList>
    </citation>
    <scope>NUCLEOTIDE SEQUENCE [LARGE SCALE GENOMIC DNA]</scope>
    <source>
        <strain evidence="2">DSM 22306</strain>
    </source>
</reference>
<dbReference type="Gene3D" id="3.30.470.20">
    <property type="entry name" value="ATP-grasp fold, B domain"/>
    <property type="match status" value="1"/>
</dbReference>
<name>A0A1N7NH98_9GAMM</name>
<dbReference type="SUPFAM" id="SSF56059">
    <property type="entry name" value="Glutathione synthetase ATP-binding domain-like"/>
    <property type="match status" value="1"/>
</dbReference>